<evidence type="ECO:0008006" key="4">
    <source>
        <dbReference type="Google" id="ProtNLM"/>
    </source>
</evidence>
<dbReference type="PANTHER" id="PTHR10782">
    <property type="entry name" value="ZINC FINGER MIZ DOMAIN-CONTAINING PROTEIN"/>
    <property type="match status" value="1"/>
</dbReference>
<feature type="region of interest" description="Disordered" evidence="1">
    <location>
        <begin position="67"/>
        <end position="100"/>
    </location>
</feature>
<evidence type="ECO:0000256" key="1">
    <source>
        <dbReference type="SAM" id="MobiDB-lite"/>
    </source>
</evidence>
<comment type="caution">
    <text evidence="2">The sequence shown here is derived from an EMBL/GenBank/DDBJ whole genome shotgun (WGS) entry which is preliminary data.</text>
</comment>
<gene>
    <name evidence="2" type="ORF">Vafri_21505</name>
</gene>
<proteinExistence type="predicted"/>
<accession>A0A8J4FAK9</accession>
<dbReference type="Gene3D" id="3.30.40.10">
    <property type="entry name" value="Zinc/RING finger domain, C3HC4 (zinc finger)"/>
    <property type="match status" value="1"/>
</dbReference>
<keyword evidence="3" id="KW-1185">Reference proteome</keyword>
<evidence type="ECO:0000313" key="3">
    <source>
        <dbReference type="Proteomes" id="UP000747399"/>
    </source>
</evidence>
<evidence type="ECO:0000313" key="2">
    <source>
        <dbReference type="EMBL" id="GIL68250.1"/>
    </source>
</evidence>
<reference evidence="2" key="1">
    <citation type="journal article" date="2021" name="Proc. Natl. Acad. Sci. U.S.A.">
        <title>Three genomes in the algal genus Volvox reveal the fate of a haploid sex-determining region after a transition to homothallism.</title>
        <authorList>
            <person name="Yamamoto K."/>
            <person name="Hamaji T."/>
            <person name="Kawai-Toyooka H."/>
            <person name="Matsuzaki R."/>
            <person name="Takahashi F."/>
            <person name="Nishimura Y."/>
            <person name="Kawachi M."/>
            <person name="Noguchi H."/>
            <person name="Minakuchi Y."/>
            <person name="Umen J.G."/>
            <person name="Toyoda A."/>
            <person name="Nozaki H."/>
        </authorList>
    </citation>
    <scope>NUCLEOTIDE SEQUENCE</scope>
    <source>
        <strain evidence="2">NIES-3780</strain>
    </source>
</reference>
<protein>
    <recommendedName>
        <fullName evidence="4">SP-RING-type domain-containing protein</fullName>
    </recommendedName>
</protein>
<dbReference type="EMBL" id="BNCO01000112">
    <property type="protein sequence ID" value="GIL68250.1"/>
    <property type="molecule type" value="Genomic_DNA"/>
</dbReference>
<dbReference type="Proteomes" id="UP000747399">
    <property type="component" value="Unassembled WGS sequence"/>
</dbReference>
<dbReference type="PANTHER" id="PTHR10782:SF4">
    <property type="entry name" value="TONALLI, ISOFORM E"/>
    <property type="match status" value="1"/>
</dbReference>
<dbReference type="AlphaFoldDB" id="A0A8J4FAK9"/>
<feature type="region of interest" description="Disordered" evidence="1">
    <location>
        <begin position="108"/>
        <end position="127"/>
    </location>
</feature>
<name>A0A8J4FAK9_9CHLO</name>
<feature type="compositionally biased region" description="Low complexity" evidence="1">
    <location>
        <begin position="340"/>
        <end position="362"/>
    </location>
</feature>
<dbReference type="GO" id="GO:0000785">
    <property type="term" value="C:chromatin"/>
    <property type="evidence" value="ECO:0007669"/>
    <property type="project" value="TreeGrafter"/>
</dbReference>
<feature type="region of interest" description="Disordered" evidence="1">
    <location>
        <begin position="483"/>
        <end position="518"/>
    </location>
</feature>
<dbReference type="InterPro" id="IPR013083">
    <property type="entry name" value="Znf_RING/FYVE/PHD"/>
</dbReference>
<dbReference type="GO" id="GO:0016925">
    <property type="term" value="P:protein sumoylation"/>
    <property type="evidence" value="ECO:0007669"/>
    <property type="project" value="TreeGrafter"/>
</dbReference>
<feature type="compositionally biased region" description="Low complexity" evidence="1">
    <location>
        <begin position="78"/>
        <end position="100"/>
    </location>
</feature>
<organism evidence="2 3">
    <name type="scientific">Volvox africanus</name>
    <dbReference type="NCBI Taxonomy" id="51714"/>
    <lineage>
        <taxon>Eukaryota</taxon>
        <taxon>Viridiplantae</taxon>
        <taxon>Chlorophyta</taxon>
        <taxon>core chlorophytes</taxon>
        <taxon>Chlorophyceae</taxon>
        <taxon>CS clade</taxon>
        <taxon>Chlamydomonadales</taxon>
        <taxon>Volvocaceae</taxon>
        <taxon>Volvox</taxon>
    </lineage>
</organism>
<feature type="region of interest" description="Disordered" evidence="1">
    <location>
        <begin position="322"/>
        <end position="362"/>
    </location>
</feature>
<dbReference type="GO" id="GO:0061665">
    <property type="term" value="F:SUMO ligase activity"/>
    <property type="evidence" value="ECO:0007669"/>
    <property type="project" value="TreeGrafter"/>
</dbReference>
<sequence length="518" mass="54691">MEVTSQGGQCPGERCPSSCLNSTSLMSNVAMPSTLERPGKRARTMAGEAGSHLSLGVASDIEATASNATTHQPPASRQPLAQKQEQQQQQQPQVQSRHQMKLSQLFCQQSQLQSQPPSQPRPQSQQAQLPFLPSGAISVLATAVPQWAEDALRGVDPFWHPKEILAVITTQPTAAAPGTHGQLQSACVFFTVSPAALAAFEEKRAQARMVCIQPGDGLPRRCHWYGGSYVLLNGRPYEVTKEDRVQLVLGPNQADQAVDLSRGLVRGANRLTLFWPLGVAGAVAVLRLCEPRAEEDMRRSLAPPLPLLKAVSLVQTYVAGRDDPSGSDGATAVSGGEVATPPVTTTTTTLQGDVGASDTDADADGAVSSGSVTVSLRCPLHGGLVTAPAHFGAMAAASPLAFFDVGAFLQQARGHGSWICPATGRLGDAEDLRPHAFLSAVLRILNQNGARGRVEAIEVSPCGSWRPKNSRVPLLSVLDADLTDPTDSGGLPPPSFDLRLLDPEEDDGSLEVVDLTSD</sequence>